<dbReference type="InterPro" id="IPR002104">
    <property type="entry name" value="Integrase_catalytic"/>
</dbReference>
<protein>
    <submittedName>
        <fullName evidence="7">Tyrosine-type recombinase/integrase</fullName>
    </submittedName>
</protein>
<dbReference type="PROSITE" id="PS51898">
    <property type="entry name" value="TYR_RECOMBINASE"/>
    <property type="match status" value="1"/>
</dbReference>
<evidence type="ECO:0000256" key="2">
    <source>
        <dbReference type="ARBA" id="ARBA00023125"/>
    </source>
</evidence>
<keyword evidence="2 4" id="KW-0238">DNA-binding</keyword>
<dbReference type="InterPro" id="IPR013762">
    <property type="entry name" value="Integrase-like_cat_sf"/>
</dbReference>
<dbReference type="InterPro" id="IPR010998">
    <property type="entry name" value="Integrase_recombinase_N"/>
</dbReference>
<keyword evidence="3" id="KW-0233">DNA recombination</keyword>
<dbReference type="Gene3D" id="1.10.150.130">
    <property type="match status" value="1"/>
</dbReference>
<proteinExistence type="predicted"/>
<dbReference type="InterPro" id="IPR011010">
    <property type="entry name" value="DNA_brk_join_enz"/>
</dbReference>
<dbReference type="RefSeq" id="WP_344058360.1">
    <property type="nucleotide sequence ID" value="NZ_BAAAPU010000003.1"/>
</dbReference>
<evidence type="ECO:0000313" key="8">
    <source>
        <dbReference type="Proteomes" id="UP001500013"/>
    </source>
</evidence>
<dbReference type="Pfam" id="PF00589">
    <property type="entry name" value="Phage_integrase"/>
    <property type="match status" value="1"/>
</dbReference>
<organism evidence="7 8">
    <name type="scientific">Terrabacter lapilli</name>
    <dbReference type="NCBI Taxonomy" id="436231"/>
    <lineage>
        <taxon>Bacteria</taxon>
        <taxon>Bacillati</taxon>
        <taxon>Actinomycetota</taxon>
        <taxon>Actinomycetes</taxon>
        <taxon>Micrococcales</taxon>
        <taxon>Intrasporangiaceae</taxon>
        <taxon>Terrabacter</taxon>
    </lineage>
</organism>
<evidence type="ECO:0000256" key="4">
    <source>
        <dbReference type="PROSITE-ProRule" id="PRU01248"/>
    </source>
</evidence>
<dbReference type="PANTHER" id="PTHR30349:SF81">
    <property type="entry name" value="TYROSINE RECOMBINASE XERC"/>
    <property type="match status" value="1"/>
</dbReference>
<feature type="domain" description="Tyr recombinase" evidence="5">
    <location>
        <begin position="112"/>
        <end position="303"/>
    </location>
</feature>
<evidence type="ECO:0000259" key="5">
    <source>
        <dbReference type="PROSITE" id="PS51898"/>
    </source>
</evidence>
<accession>A0ABN2RHQ1</accession>
<dbReference type="InterPro" id="IPR004107">
    <property type="entry name" value="Integrase_SAM-like_N"/>
</dbReference>
<evidence type="ECO:0000256" key="3">
    <source>
        <dbReference type="ARBA" id="ARBA00023172"/>
    </source>
</evidence>
<reference evidence="7 8" key="1">
    <citation type="journal article" date="2019" name="Int. J. Syst. Evol. Microbiol.">
        <title>The Global Catalogue of Microorganisms (GCM) 10K type strain sequencing project: providing services to taxonomists for standard genome sequencing and annotation.</title>
        <authorList>
            <consortium name="The Broad Institute Genomics Platform"/>
            <consortium name="The Broad Institute Genome Sequencing Center for Infectious Disease"/>
            <person name="Wu L."/>
            <person name="Ma J."/>
        </authorList>
    </citation>
    <scope>NUCLEOTIDE SEQUENCE [LARGE SCALE GENOMIC DNA]</scope>
    <source>
        <strain evidence="7 8">JCM 15628</strain>
    </source>
</reference>
<comment type="caution">
    <text evidence="7">The sequence shown here is derived from an EMBL/GenBank/DDBJ whole genome shotgun (WGS) entry which is preliminary data.</text>
</comment>
<keyword evidence="1" id="KW-0229">DNA integration</keyword>
<evidence type="ECO:0000259" key="6">
    <source>
        <dbReference type="PROSITE" id="PS51900"/>
    </source>
</evidence>
<dbReference type="InterPro" id="IPR050090">
    <property type="entry name" value="Tyrosine_recombinase_XerCD"/>
</dbReference>
<dbReference type="SUPFAM" id="SSF56349">
    <property type="entry name" value="DNA breaking-rejoining enzymes"/>
    <property type="match status" value="1"/>
</dbReference>
<dbReference type="PROSITE" id="PS51900">
    <property type="entry name" value="CB"/>
    <property type="match status" value="1"/>
</dbReference>
<name>A0ABN2RHQ1_9MICO</name>
<gene>
    <name evidence="7" type="ORF">GCM10009817_06500</name>
</gene>
<dbReference type="Pfam" id="PF13495">
    <property type="entry name" value="Phage_int_SAM_4"/>
    <property type="match status" value="1"/>
</dbReference>
<dbReference type="Gene3D" id="1.10.443.10">
    <property type="entry name" value="Intergrase catalytic core"/>
    <property type="match status" value="1"/>
</dbReference>
<feature type="domain" description="Core-binding (CB)" evidence="6">
    <location>
        <begin position="9"/>
        <end position="91"/>
    </location>
</feature>
<dbReference type="EMBL" id="BAAAPU010000003">
    <property type="protein sequence ID" value="GAA1969239.1"/>
    <property type="molecule type" value="Genomic_DNA"/>
</dbReference>
<dbReference type="CDD" id="cd00397">
    <property type="entry name" value="DNA_BRE_C"/>
    <property type="match status" value="1"/>
</dbReference>
<dbReference type="InterPro" id="IPR044068">
    <property type="entry name" value="CB"/>
</dbReference>
<keyword evidence="8" id="KW-1185">Reference proteome</keyword>
<dbReference type="Proteomes" id="UP001500013">
    <property type="component" value="Unassembled WGS sequence"/>
</dbReference>
<sequence length="310" mass="34390">MSDAELTVPDLRELAESWAVSLRASGKSRETIRVYLRNVGQFLTFCESVDLAPMSRRTMDAFLADLLDRGREGSTARGRLTAVKQFTKWLASVNELDVDPFLGVAPPTMDTKLVHPLSDEQIRGLLATCRTPKGATRERQFLDVRDEALIRLMVETGLRAGEVLALTVDDVHWTADPPFVEVHKSKARRGRRAPFSAQAAVAIGAYVRARRRQSLASSPSFWLGARRNVLAYAGLYDALERRALAAGIEGFHPHRMRHTAAHRWLAAGGSEGGLMSVAGWSRPDMLMRYTRARAEQRAAEEAARLNLGEL</sequence>
<evidence type="ECO:0000313" key="7">
    <source>
        <dbReference type="EMBL" id="GAA1969239.1"/>
    </source>
</evidence>
<dbReference type="PANTHER" id="PTHR30349">
    <property type="entry name" value="PHAGE INTEGRASE-RELATED"/>
    <property type="match status" value="1"/>
</dbReference>
<evidence type="ECO:0000256" key="1">
    <source>
        <dbReference type="ARBA" id="ARBA00022908"/>
    </source>
</evidence>